<dbReference type="Proteomes" id="UP000054558">
    <property type="component" value="Unassembled WGS sequence"/>
</dbReference>
<proteinExistence type="predicted"/>
<evidence type="ECO:0000313" key="1">
    <source>
        <dbReference type="EMBL" id="GAQ90000.1"/>
    </source>
</evidence>
<dbReference type="EMBL" id="DF237537">
    <property type="protein sequence ID" value="GAQ90000.1"/>
    <property type="molecule type" value="Genomic_DNA"/>
</dbReference>
<keyword evidence="2" id="KW-1185">Reference proteome</keyword>
<reference evidence="1 2" key="1">
    <citation type="journal article" date="2014" name="Nat. Commun.">
        <title>Klebsormidium flaccidum genome reveals primary factors for plant terrestrial adaptation.</title>
        <authorList>
            <person name="Hori K."/>
            <person name="Maruyama F."/>
            <person name="Fujisawa T."/>
            <person name="Togashi T."/>
            <person name="Yamamoto N."/>
            <person name="Seo M."/>
            <person name="Sato S."/>
            <person name="Yamada T."/>
            <person name="Mori H."/>
            <person name="Tajima N."/>
            <person name="Moriyama T."/>
            <person name="Ikeuchi M."/>
            <person name="Watanabe M."/>
            <person name="Wada H."/>
            <person name="Kobayashi K."/>
            <person name="Saito M."/>
            <person name="Masuda T."/>
            <person name="Sasaki-Sekimoto Y."/>
            <person name="Mashiguchi K."/>
            <person name="Awai K."/>
            <person name="Shimojima M."/>
            <person name="Masuda S."/>
            <person name="Iwai M."/>
            <person name="Nobusawa T."/>
            <person name="Narise T."/>
            <person name="Kondo S."/>
            <person name="Saito H."/>
            <person name="Sato R."/>
            <person name="Murakawa M."/>
            <person name="Ihara Y."/>
            <person name="Oshima-Yamada Y."/>
            <person name="Ohtaka K."/>
            <person name="Satoh M."/>
            <person name="Sonobe K."/>
            <person name="Ishii M."/>
            <person name="Ohtani R."/>
            <person name="Kanamori-Sato M."/>
            <person name="Honoki R."/>
            <person name="Miyazaki D."/>
            <person name="Mochizuki H."/>
            <person name="Umetsu J."/>
            <person name="Higashi K."/>
            <person name="Shibata D."/>
            <person name="Kamiya Y."/>
            <person name="Sato N."/>
            <person name="Nakamura Y."/>
            <person name="Tabata S."/>
            <person name="Ida S."/>
            <person name="Kurokawa K."/>
            <person name="Ohta H."/>
        </authorList>
    </citation>
    <scope>NUCLEOTIDE SEQUENCE [LARGE SCALE GENOMIC DNA]</scope>
    <source>
        <strain evidence="1 2">NIES-2285</strain>
    </source>
</reference>
<dbReference type="NCBIfam" id="TIGR00756">
    <property type="entry name" value="PPR"/>
    <property type="match status" value="1"/>
</dbReference>
<dbReference type="AlphaFoldDB" id="A0A1Y1IGL2"/>
<evidence type="ECO:0000313" key="2">
    <source>
        <dbReference type="Proteomes" id="UP000054558"/>
    </source>
</evidence>
<name>A0A1Y1IGL2_KLENI</name>
<protein>
    <recommendedName>
        <fullName evidence="3">Pentatricopeptide repeat domain containing protein</fullName>
    </recommendedName>
</protein>
<organism evidence="1 2">
    <name type="scientific">Klebsormidium nitens</name>
    <name type="common">Green alga</name>
    <name type="synonym">Ulothrix nitens</name>
    <dbReference type="NCBI Taxonomy" id="105231"/>
    <lineage>
        <taxon>Eukaryota</taxon>
        <taxon>Viridiplantae</taxon>
        <taxon>Streptophyta</taxon>
        <taxon>Klebsormidiophyceae</taxon>
        <taxon>Klebsormidiales</taxon>
        <taxon>Klebsormidiaceae</taxon>
        <taxon>Klebsormidium</taxon>
    </lineage>
</organism>
<gene>
    <name evidence="1" type="ORF">KFL_005880030</name>
</gene>
<sequence>MWEAYQLGKQFEGTFSPEVVRYMLYALTRADRIPHVEEVLADYYRSLDASALSHSMTVIGESVFHCLFEMYIRAGQSDKVVEMFKEMVMRKLHIRPYFSLAWYKRLRKHGYHKEAEQLKALSVKRRRSNKVQLKSVYKY</sequence>
<accession>A0A1Y1IGL2</accession>
<evidence type="ECO:0008006" key="3">
    <source>
        <dbReference type="Google" id="ProtNLM"/>
    </source>
</evidence>
<dbReference type="InterPro" id="IPR002885">
    <property type="entry name" value="PPR_rpt"/>
</dbReference>